<evidence type="ECO:0000256" key="7">
    <source>
        <dbReference type="RuleBase" id="RU364093"/>
    </source>
</evidence>
<feature type="transmembrane region" description="Helical" evidence="7">
    <location>
        <begin position="74"/>
        <end position="94"/>
    </location>
</feature>
<organism evidence="8 9">
    <name type="scientific">Rarispira pelagica</name>
    <dbReference type="NCBI Taxonomy" id="3141764"/>
    <lineage>
        <taxon>Bacteria</taxon>
        <taxon>Pseudomonadati</taxon>
        <taxon>Spirochaetota</taxon>
        <taxon>Spirochaetia</taxon>
        <taxon>Winmispirales</taxon>
        <taxon>Winmispiraceae</taxon>
        <taxon>Rarispira</taxon>
    </lineage>
</organism>
<keyword evidence="7" id="KW-1005">Bacterial flagellum biogenesis</keyword>
<dbReference type="Gene3D" id="3.40.30.60">
    <property type="entry name" value="FHIPEP family, domain 1"/>
    <property type="match status" value="1"/>
</dbReference>
<evidence type="ECO:0000256" key="4">
    <source>
        <dbReference type="ARBA" id="ARBA00022692"/>
    </source>
</evidence>
<keyword evidence="5 7" id="KW-1133">Transmembrane helix</keyword>
<comment type="caution">
    <text evidence="8">The sequence shown here is derived from an EMBL/GenBank/DDBJ whole genome shotgun (WGS) entry which is preliminary data.</text>
</comment>
<dbReference type="PRINTS" id="PR00949">
    <property type="entry name" value="TYPE3IMAPROT"/>
</dbReference>
<evidence type="ECO:0000313" key="9">
    <source>
        <dbReference type="Proteomes" id="UP001466331"/>
    </source>
</evidence>
<sequence>MADIPQIFRSSFLNQRSDVFVAIGVIAVVMMLIIPMPPVLLDTLMSLNLVISLLTILIVLSIKRALEFSVFPTLLLVLTVFGLSLNVSSTRLILNQGSKFQGKLVKAFSTFVVGSGGQEGLVVGFIIFIILIAVQFIVITKGATRVAEVAARFTLDALPGKQMAIEAEYNSGAISEEEAARKKAELQREADFYGAMDGASKFVSGNVKVGLLITVVNILGGIIVGMAIHGEPFSVALTTYISLTIGDGLVSQFPALLVSTATGLIVTRAISDGTFGEDVSTQFAGEARIYWIAAGFLIFLAILPGFPWYVLLPMAFVLGFVAYRLSLKSVRSTDTSSFVDEKKSSAHEEQQELSPVVPLDPISLEIGYALIPLVDREKGAELLERITRIRKETALELGIVIPRIRIMDNMRLEPSEYSVKIKGVNVGRGVIKMGHYLCINPGGVSEELEGEETRDPAFGLPAIWIREEDRDRAERAGYTVVDPPSIIATHLTEIIKQHASELLGRQEVQSMLNALRENYPAVVDDVLSDLTLGDVQKVLQGLLLEQVSIRNLVTILETMSDFARISKEHGFLIEKTRQALGRQICAQYTDENNTLYVITIDPVLEQRIIDSRVETASGYVPALEPDLYRKWINSVMNAINDAQQQGYIPVVLCQEVARALVKNSTLRDIPDLVVLSVPEIPQDVRVEAVGEIRVD</sequence>
<reference evidence="8 9" key="1">
    <citation type="submission" date="2024-03" db="EMBL/GenBank/DDBJ databases">
        <title>Ignisphaera cupida sp. nov., a hyperthermophilic hydrolytic archaeon from a hot spring of Kamchatka, and proposal of Ignisphaeraceae fam. nov.</title>
        <authorList>
            <person name="Podosokorskaya O.A."/>
            <person name="Elcheninov A.G."/>
            <person name="Maltseva A.I."/>
            <person name="Zayulina K.S."/>
            <person name="Novikov A."/>
            <person name="Merkel A.Y."/>
        </authorList>
    </citation>
    <scope>NUCLEOTIDE SEQUENCE [LARGE SCALE GENOMIC DNA]</scope>
    <source>
        <strain evidence="8 9">38H-sp</strain>
    </source>
</reference>
<keyword evidence="9" id="KW-1185">Reference proteome</keyword>
<dbReference type="EMBL" id="JBCHKQ010000004">
    <property type="protein sequence ID" value="MEM5948645.1"/>
    <property type="molecule type" value="Genomic_DNA"/>
</dbReference>
<keyword evidence="8" id="KW-0969">Cilium</keyword>
<evidence type="ECO:0000313" key="8">
    <source>
        <dbReference type="EMBL" id="MEM5948645.1"/>
    </source>
</evidence>
<keyword evidence="4 7" id="KW-0812">Transmembrane</keyword>
<keyword evidence="6 7" id="KW-0472">Membrane</keyword>
<evidence type="ECO:0000256" key="3">
    <source>
        <dbReference type="ARBA" id="ARBA00022475"/>
    </source>
</evidence>
<feature type="transmembrane region" description="Helical" evidence="7">
    <location>
        <begin position="121"/>
        <end position="139"/>
    </location>
</feature>
<dbReference type="InterPro" id="IPR042196">
    <property type="entry name" value="FHIPEP_4"/>
</dbReference>
<keyword evidence="8" id="KW-0282">Flagellum</keyword>
<feature type="transmembrane region" description="Helical" evidence="7">
    <location>
        <begin position="19"/>
        <end position="37"/>
    </location>
</feature>
<comment type="function">
    <text evidence="7">Required for formation of the rod structure of the flagellar apparatus. Together with FliI and FliH, may constitute the export apparatus of flagellin.</text>
</comment>
<feature type="transmembrane region" description="Helical" evidence="7">
    <location>
        <begin position="209"/>
        <end position="229"/>
    </location>
</feature>
<comment type="subcellular location">
    <subcellularLocation>
        <location evidence="1 7">Cell membrane</location>
        <topology evidence="1 7">Multi-pass membrane protein</topology>
    </subcellularLocation>
</comment>
<dbReference type="PANTHER" id="PTHR30161">
    <property type="entry name" value="FLAGELLAR EXPORT PROTEIN, MEMBRANE FLHA SUBUNIT-RELATED"/>
    <property type="match status" value="1"/>
</dbReference>
<dbReference type="RefSeq" id="WP_420070095.1">
    <property type="nucleotide sequence ID" value="NZ_JBCHKQ010000004.1"/>
</dbReference>
<dbReference type="PIRSF" id="PIRSF005419">
    <property type="entry name" value="FlhA"/>
    <property type="match status" value="1"/>
</dbReference>
<accession>A0ABU9UD98</accession>
<dbReference type="InterPro" id="IPR001712">
    <property type="entry name" value="T3SS_FHIPEP"/>
</dbReference>
<feature type="transmembrane region" description="Helical" evidence="7">
    <location>
        <begin position="43"/>
        <end position="62"/>
    </location>
</feature>
<keyword evidence="7" id="KW-0813">Transport</keyword>
<keyword evidence="3 7" id="KW-1003">Cell membrane</keyword>
<dbReference type="InterPro" id="IPR042193">
    <property type="entry name" value="FHIPEP_3"/>
</dbReference>
<dbReference type="InterPro" id="IPR042194">
    <property type="entry name" value="FHIPEP_1"/>
</dbReference>
<evidence type="ECO:0000256" key="6">
    <source>
        <dbReference type="ARBA" id="ARBA00023136"/>
    </source>
</evidence>
<evidence type="ECO:0000256" key="1">
    <source>
        <dbReference type="ARBA" id="ARBA00004651"/>
    </source>
</evidence>
<name>A0ABU9UD98_9SPIR</name>
<feature type="transmembrane region" description="Helical" evidence="7">
    <location>
        <begin position="249"/>
        <end position="271"/>
    </location>
</feature>
<gene>
    <name evidence="7 8" type="primary">flhA</name>
    <name evidence="8" type="ORF">WKV44_08825</name>
</gene>
<keyword evidence="8" id="KW-0966">Cell projection</keyword>
<evidence type="ECO:0000256" key="2">
    <source>
        <dbReference type="ARBA" id="ARBA00008835"/>
    </source>
</evidence>
<keyword evidence="7" id="KW-1006">Bacterial flagellum protein export</keyword>
<dbReference type="Proteomes" id="UP001466331">
    <property type="component" value="Unassembled WGS sequence"/>
</dbReference>
<dbReference type="NCBIfam" id="TIGR01398">
    <property type="entry name" value="FlhA"/>
    <property type="match status" value="1"/>
</dbReference>
<dbReference type="PANTHER" id="PTHR30161:SF1">
    <property type="entry name" value="FLAGELLAR BIOSYNTHESIS PROTEIN FLHA-RELATED"/>
    <property type="match status" value="1"/>
</dbReference>
<evidence type="ECO:0000256" key="5">
    <source>
        <dbReference type="ARBA" id="ARBA00022989"/>
    </source>
</evidence>
<comment type="similarity">
    <text evidence="2 7">Belongs to the FHIPEP (flagella/HR/invasion proteins export pore) family.</text>
</comment>
<protein>
    <recommendedName>
        <fullName evidence="7">Flagellar biosynthesis protein FlhA</fullName>
    </recommendedName>
</protein>
<dbReference type="InterPro" id="IPR006301">
    <property type="entry name" value="FlhA"/>
</dbReference>
<dbReference type="Gene3D" id="3.40.50.12790">
    <property type="entry name" value="FHIPEP family, domain 4"/>
    <property type="match status" value="1"/>
</dbReference>
<proteinExistence type="inferred from homology"/>
<dbReference type="Gene3D" id="1.10.8.540">
    <property type="entry name" value="FHIPEP family, domain 3"/>
    <property type="match status" value="1"/>
</dbReference>
<keyword evidence="7" id="KW-0653">Protein transport</keyword>
<feature type="transmembrane region" description="Helical" evidence="7">
    <location>
        <begin position="283"/>
        <end position="302"/>
    </location>
</feature>
<dbReference type="Pfam" id="PF00771">
    <property type="entry name" value="FHIPEP"/>
    <property type="match status" value="1"/>
</dbReference>